<dbReference type="EMBL" id="CP021106">
    <property type="protein sequence ID" value="ARO89039.1"/>
    <property type="molecule type" value="Genomic_DNA"/>
</dbReference>
<dbReference type="Gene3D" id="3.40.50.300">
    <property type="entry name" value="P-loop containing nucleotide triphosphate hydrolases"/>
    <property type="match status" value="1"/>
</dbReference>
<dbReference type="NCBIfam" id="TIGR03623">
    <property type="entry name" value="probable DNA repair protein"/>
    <property type="match status" value="1"/>
</dbReference>
<dbReference type="SUPFAM" id="SSF52540">
    <property type="entry name" value="P-loop containing nucleoside triphosphate hydrolases"/>
    <property type="match status" value="1"/>
</dbReference>
<evidence type="ECO:0000313" key="2">
    <source>
        <dbReference type="EMBL" id="ARO89039.1"/>
    </source>
</evidence>
<dbReference type="InterPro" id="IPR019925">
    <property type="entry name" value="DNA_repair_protein_predicted"/>
</dbReference>
<dbReference type="Pfam" id="PF12705">
    <property type="entry name" value="PDDEXK_1"/>
    <property type="match status" value="1"/>
</dbReference>
<dbReference type="Gene3D" id="3.90.320.10">
    <property type="match status" value="1"/>
</dbReference>
<feature type="domain" description="PD-(D/E)XK endonuclease-like" evidence="1">
    <location>
        <begin position="618"/>
        <end position="886"/>
    </location>
</feature>
<keyword evidence="3" id="KW-1185">Reference proteome</keyword>
<accession>A0A1W6STC9</accession>
<reference evidence="2 3" key="1">
    <citation type="journal article" date="2015" name="Int. J. Syst. Evol. Microbiol.">
        <title>Nitrosospira lacus sp. nov., a psychrotolerant, ammonia-oxidizing bacterium from sandy lake sediment.</title>
        <authorList>
            <person name="Urakawa H."/>
            <person name="Garcia J.C."/>
            <person name="Nielsen J.L."/>
            <person name="Le V.Q."/>
            <person name="Kozlowski J.A."/>
            <person name="Stein L.Y."/>
            <person name="Lim C.K."/>
            <person name="Pommerening-Roser A."/>
            <person name="Martens-Habbena W."/>
            <person name="Stahl D.A."/>
            <person name="Klotz M.G."/>
        </authorList>
    </citation>
    <scope>NUCLEOTIDE SEQUENCE [LARGE SCALE GENOMIC DNA]</scope>
    <source>
        <strain evidence="2 3">APG3</strain>
    </source>
</reference>
<dbReference type="Proteomes" id="UP000012179">
    <property type="component" value="Chromosome"/>
</dbReference>
<organism evidence="2 3">
    <name type="scientific">Nitrosospira lacus</name>
    <dbReference type="NCBI Taxonomy" id="1288494"/>
    <lineage>
        <taxon>Bacteria</taxon>
        <taxon>Pseudomonadati</taxon>
        <taxon>Pseudomonadota</taxon>
        <taxon>Betaproteobacteria</taxon>
        <taxon>Nitrosomonadales</taxon>
        <taxon>Nitrosomonadaceae</taxon>
        <taxon>Nitrosospira</taxon>
    </lineage>
</organism>
<dbReference type="InterPro" id="IPR038726">
    <property type="entry name" value="PDDEXK_AddAB-type"/>
</dbReference>
<dbReference type="eggNOG" id="COG2887">
    <property type="taxonomic scope" value="Bacteria"/>
</dbReference>
<dbReference type="InterPro" id="IPR011604">
    <property type="entry name" value="PDDEXK-like_dom_sf"/>
</dbReference>
<gene>
    <name evidence="2" type="ORF">EBAPG3_005840</name>
</gene>
<sequence>MDLAAGLNAGVTVITPNRRLAIALKREFDGGQAGRGITAWHSADILPFSAFVERLYEDAFYSGQSPELPTLLTPAQEQILWEDAIAHSDTGAALLAVGATARLACEAWQLTHAWHLVPQLRNLSLNEDCKAFQDWSRRYEKTTRRAQQIDHARLCDLVADLCEDAVVSKPKCLACYGFDIATPQQAALLIKLEKAGCEVIRVKPQPRSGNARRVVCDDRDDEIRRAAVWARACIEADATARVGVAIPEFSKYRSAITRIFSSVMEPDVQQSLPGAAKRIPPFNVSLGPALSTYPLIDAAFLILELVGQEIEFERASLLLRSPFFGGAEAEMDNRARLDVQLRKRAEPMITLERLLVLIERDDGGASCPILARRLSALAEFRKAMLSSPYTPSALTRAISETLQIAGFPGERTLDSSEYQALEKWHEVLAAFATLGCVVARMRYSEGVSRLYRMTAEMQFQPRTPDVPIQILGVLEAAGMEFDYLWVMGLSDEVWPLQPSPNPFLPIELQRAAKLPRGSAVASLELAQRLTDAWLSSADEVILSHPRHGDVRDARELAPSPLIANIAAFELVLPIYASHRDLIYSAGRRESINDDKAPALDQALTGNGDVAGGTAVIKDHAACPFRSLAVHRFGAENMRIPHTGLDAMERGTLVHHVLAQVWNELKTKSALDAISDDNLESMLMHAADEAIARIHRDRPTTLSGRFAGIERRRLVRLGRAWLDEERGRGDYVVIAIEDKRSIEIGGLRLSMRLDRVDEFGDGRRIIIDYKTRAPAVSTMLGDRPEEPQLPLYLVTAEPDAAAIAFAQVKMGDTRFAALVRDSDLLPGGKALSESSLGNRYGSWEELVIAWRADLVRIAASFSSGDAQVGPRKFPQTCRNCDLRSFCRIDERMRRVFTGQEDEE</sequence>
<proteinExistence type="predicted"/>
<dbReference type="InterPro" id="IPR027417">
    <property type="entry name" value="P-loop_NTPase"/>
</dbReference>
<dbReference type="eggNOG" id="COG1330">
    <property type="taxonomic scope" value="Bacteria"/>
</dbReference>
<dbReference type="KEGG" id="nlc:EBAPG3_005840"/>
<dbReference type="RefSeq" id="WP_004179018.1">
    <property type="nucleotide sequence ID" value="NZ_CP021106.3"/>
</dbReference>
<protein>
    <submittedName>
        <fullName evidence="2">DNA repair protein</fullName>
    </submittedName>
</protein>
<name>A0A1W6STC9_9PROT</name>
<dbReference type="AlphaFoldDB" id="A0A1W6STC9"/>
<evidence type="ECO:0000259" key="1">
    <source>
        <dbReference type="Pfam" id="PF12705"/>
    </source>
</evidence>
<evidence type="ECO:0000313" key="3">
    <source>
        <dbReference type="Proteomes" id="UP000012179"/>
    </source>
</evidence>